<dbReference type="PANTHER" id="PTHR47208:SF5">
    <property type="entry name" value="FCS-LIKE ZINC FINGER 12-RELATED"/>
    <property type="match status" value="1"/>
</dbReference>
<sequence>MLGNKPRPMIGKLSELLISGARAAALMDTAGSPRGPLDMSCKMQSSPRGLKSYDLGGVGLGIVVALNKSGEAGREILPKSAICSPGLTRSEPIPVRSLKNPADGFHGGVNEIELGSLEDYTYVTCHLPNKTFTKVYYDGGEAENLRIGYNENIKPNVCNPRRTNPESVCETEPFYPTSDFLSSCHLCRKKLHGKDIYMYRGEKAFCSPECRSSQIMMDERKEQCRSEASRSVEVSSSPYNRDQIFSTGILAL</sequence>
<reference evidence="6" key="1">
    <citation type="submission" date="2023-10" db="EMBL/GenBank/DDBJ databases">
        <title>Chromosome-level genome of the transformable northern wattle, Acacia crassicarpa.</title>
        <authorList>
            <person name="Massaro I."/>
            <person name="Sinha N.R."/>
            <person name="Poethig S."/>
            <person name="Leichty A.R."/>
        </authorList>
    </citation>
    <scope>NUCLEOTIDE SEQUENCE</scope>
    <source>
        <strain evidence="6">Acra3RX</strain>
        <tissue evidence="6">Leaf</tissue>
    </source>
</reference>
<dbReference type="PROSITE" id="PS51795">
    <property type="entry name" value="ZF_FLZ"/>
    <property type="match status" value="1"/>
</dbReference>
<keyword evidence="3" id="KW-0862">Zinc</keyword>
<dbReference type="InterPro" id="IPR044604">
    <property type="entry name" value="FLZ12/13/14"/>
</dbReference>
<evidence type="ECO:0000313" key="7">
    <source>
        <dbReference type="Proteomes" id="UP001293593"/>
    </source>
</evidence>
<dbReference type="PANTHER" id="PTHR47208">
    <property type="entry name" value="OS02G0174800 PROTEIN"/>
    <property type="match status" value="1"/>
</dbReference>
<protein>
    <recommendedName>
        <fullName evidence="5">FLZ-type domain-containing protein</fullName>
    </recommendedName>
</protein>
<evidence type="ECO:0000256" key="2">
    <source>
        <dbReference type="ARBA" id="ARBA00022723"/>
    </source>
</evidence>
<dbReference type="Proteomes" id="UP001293593">
    <property type="component" value="Unassembled WGS sequence"/>
</dbReference>
<keyword evidence="2" id="KW-0479">Metal-binding</keyword>
<accession>A0AAE1JCL0</accession>
<evidence type="ECO:0000313" key="6">
    <source>
        <dbReference type="EMBL" id="KAK4266068.1"/>
    </source>
</evidence>
<evidence type="ECO:0000256" key="1">
    <source>
        <dbReference type="ARBA" id="ARBA00009374"/>
    </source>
</evidence>
<name>A0AAE1JCL0_9FABA</name>
<keyword evidence="7" id="KW-1185">Reference proteome</keyword>
<comment type="similarity">
    <text evidence="1">Belongs to the FLZ family.</text>
</comment>
<comment type="caution">
    <text evidence="6">The sequence shown here is derived from an EMBL/GenBank/DDBJ whole genome shotgun (WGS) entry which is preliminary data.</text>
</comment>
<organism evidence="6 7">
    <name type="scientific">Acacia crassicarpa</name>
    <name type="common">northern wattle</name>
    <dbReference type="NCBI Taxonomy" id="499986"/>
    <lineage>
        <taxon>Eukaryota</taxon>
        <taxon>Viridiplantae</taxon>
        <taxon>Streptophyta</taxon>
        <taxon>Embryophyta</taxon>
        <taxon>Tracheophyta</taxon>
        <taxon>Spermatophyta</taxon>
        <taxon>Magnoliopsida</taxon>
        <taxon>eudicotyledons</taxon>
        <taxon>Gunneridae</taxon>
        <taxon>Pentapetalae</taxon>
        <taxon>rosids</taxon>
        <taxon>fabids</taxon>
        <taxon>Fabales</taxon>
        <taxon>Fabaceae</taxon>
        <taxon>Caesalpinioideae</taxon>
        <taxon>mimosoid clade</taxon>
        <taxon>Acacieae</taxon>
        <taxon>Acacia</taxon>
    </lineage>
</organism>
<evidence type="ECO:0000259" key="5">
    <source>
        <dbReference type="PROSITE" id="PS51795"/>
    </source>
</evidence>
<dbReference type="Pfam" id="PF04570">
    <property type="entry name" value="zf-FLZ"/>
    <property type="match status" value="1"/>
</dbReference>
<gene>
    <name evidence="6" type="ORF">QN277_027041</name>
</gene>
<dbReference type="GO" id="GO:0008270">
    <property type="term" value="F:zinc ion binding"/>
    <property type="evidence" value="ECO:0007669"/>
    <property type="project" value="UniProtKB-KW"/>
</dbReference>
<evidence type="ECO:0000256" key="3">
    <source>
        <dbReference type="ARBA" id="ARBA00022771"/>
    </source>
</evidence>
<keyword evidence="3" id="KW-0863">Zinc-finger</keyword>
<feature type="domain" description="FLZ-type" evidence="5">
    <location>
        <begin position="179"/>
        <end position="222"/>
    </location>
</feature>
<evidence type="ECO:0000256" key="4">
    <source>
        <dbReference type="PROSITE-ProRule" id="PRU01131"/>
    </source>
</evidence>
<dbReference type="EMBL" id="JAWXYG010000008">
    <property type="protein sequence ID" value="KAK4266068.1"/>
    <property type="molecule type" value="Genomic_DNA"/>
</dbReference>
<dbReference type="InterPro" id="IPR007650">
    <property type="entry name" value="Zf-FLZ_dom"/>
</dbReference>
<feature type="zinc finger region" description="FLZ-type" evidence="4">
    <location>
        <begin position="179"/>
        <end position="222"/>
    </location>
</feature>
<proteinExistence type="inferred from homology"/>
<dbReference type="AlphaFoldDB" id="A0AAE1JCL0"/>